<evidence type="ECO:0000256" key="7">
    <source>
        <dbReference type="ARBA" id="ARBA00023014"/>
    </source>
</evidence>
<keyword evidence="6" id="KW-0408">Iron</keyword>
<dbReference type="Pfam" id="PF00037">
    <property type="entry name" value="Fer4"/>
    <property type="match status" value="1"/>
</dbReference>
<dbReference type="InterPro" id="IPR045169">
    <property type="entry name" value="NO2/SO3_Rdtase_4Fe4S_prot"/>
</dbReference>
<dbReference type="Gene3D" id="3.30.70.20">
    <property type="match status" value="1"/>
</dbReference>
<dbReference type="InterPro" id="IPR017896">
    <property type="entry name" value="4Fe4S_Fe-S-bd"/>
</dbReference>
<dbReference type="GO" id="GO:0016002">
    <property type="term" value="F:sulfite reductase activity"/>
    <property type="evidence" value="ECO:0007669"/>
    <property type="project" value="TreeGrafter"/>
</dbReference>
<evidence type="ECO:0000256" key="5">
    <source>
        <dbReference type="ARBA" id="ARBA00023002"/>
    </source>
</evidence>
<evidence type="ECO:0000256" key="4">
    <source>
        <dbReference type="ARBA" id="ARBA00022723"/>
    </source>
</evidence>
<dbReference type="AlphaFoldDB" id="A0A2H9T9P8"/>
<keyword evidence="4" id="KW-0479">Metal-binding</keyword>
<dbReference type="EC" id="1.8.1.-" evidence="9"/>
<protein>
    <submittedName>
        <fullName evidence="9">Anaerobic sulfite reductase subunit C</fullName>
        <ecNumber evidence="9">1.8.1.-</ecNumber>
    </submittedName>
</protein>
<keyword evidence="7" id="KW-0411">Iron-sulfur</keyword>
<reference evidence="9" key="1">
    <citation type="journal article" date="2017" name="Appl. Environ. Microbiol.">
        <title>Molecular characterization of an Endozoicomonas-like organism causing infection in king scallop Pecten maximus L.</title>
        <authorList>
            <person name="Cano I."/>
            <person name="van Aerle R."/>
            <person name="Ross S."/>
            <person name="Verner-Jeffreys D.W."/>
            <person name="Paley R.K."/>
            <person name="Rimmer G."/>
            <person name="Ryder D."/>
            <person name="Hooper P."/>
            <person name="Stone D."/>
            <person name="Feist S.W."/>
        </authorList>
    </citation>
    <scope>NUCLEOTIDE SEQUENCE</scope>
</reference>
<keyword evidence="5 9" id="KW-0560">Oxidoreductase</keyword>
<dbReference type="Gene3D" id="3.90.480.10">
    <property type="entry name" value="Sulfite Reductase Hemoprotein,Domain 2"/>
    <property type="match status" value="1"/>
</dbReference>
<dbReference type="PRINTS" id="PR00397">
    <property type="entry name" value="SIROHAEM"/>
</dbReference>
<evidence type="ECO:0000256" key="2">
    <source>
        <dbReference type="ARBA" id="ARBA00022485"/>
    </source>
</evidence>
<dbReference type="SUPFAM" id="SSF54862">
    <property type="entry name" value="4Fe-4S ferredoxins"/>
    <property type="match status" value="1"/>
</dbReference>
<organism evidence="9">
    <name type="scientific">invertebrate metagenome</name>
    <dbReference type="NCBI Taxonomy" id="1711999"/>
    <lineage>
        <taxon>unclassified sequences</taxon>
        <taxon>metagenomes</taxon>
        <taxon>organismal metagenomes</taxon>
    </lineage>
</organism>
<dbReference type="GO" id="GO:0046872">
    <property type="term" value="F:metal ion binding"/>
    <property type="evidence" value="ECO:0007669"/>
    <property type="project" value="UniProtKB-KW"/>
</dbReference>
<dbReference type="GO" id="GO:0020037">
    <property type="term" value="F:heme binding"/>
    <property type="evidence" value="ECO:0007669"/>
    <property type="project" value="InterPro"/>
</dbReference>
<dbReference type="EMBL" id="NSIT01000038">
    <property type="protein sequence ID" value="PJE79985.1"/>
    <property type="molecule type" value="Genomic_DNA"/>
</dbReference>
<accession>A0A2H9T9P8</accession>
<dbReference type="InterPro" id="IPR045854">
    <property type="entry name" value="NO2/SO3_Rdtase_4Fe4S_sf"/>
</dbReference>
<dbReference type="SUPFAM" id="SSF55124">
    <property type="entry name" value="Nitrite/Sulfite reductase N-terminal domain-like"/>
    <property type="match status" value="1"/>
</dbReference>
<name>A0A2H9T9P8_9ZZZZ</name>
<dbReference type="InterPro" id="IPR014261">
    <property type="entry name" value="Sulphite_reductase_C"/>
</dbReference>
<dbReference type="PANTHER" id="PTHR11493">
    <property type="entry name" value="SULFITE REDUCTASE [NADPH] SUBUNIT BETA-RELATED"/>
    <property type="match status" value="1"/>
</dbReference>
<evidence type="ECO:0000256" key="3">
    <source>
        <dbReference type="ARBA" id="ARBA00022617"/>
    </source>
</evidence>
<dbReference type="PROSITE" id="PS51379">
    <property type="entry name" value="4FE4S_FER_2"/>
    <property type="match status" value="2"/>
</dbReference>
<dbReference type="SUPFAM" id="SSF56014">
    <property type="entry name" value="Nitrite and sulphite reductase 4Fe-4S domain-like"/>
    <property type="match status" value="1"/>
</dbReference>
<comment type="similarity">
    <text evidence="1">Belongs to the nitrite and sulfite reductase 4Fe-4S domain family.</text>
</comment>
<feature type="domain" description="4Fe-4S ferredoxin-type" evidence="8">
    <location>
        <begin position="203"/>
        <end position="232"/>
    </location>
</feature>
<dbReference type="PANTHER" id="PTHR11493:SF54">
    <property type="entry name" value="ANAEROBIC SULFITE REDUCTASE SUBUNIT C"/>
    <property type="match status" value="1"/>
</dbReference>
<dbReference type="NCBIfam" id="TIGR02912">
    <property type="entry name" value="sulfite_red_C"/>
    <property type="match status" value="1"/>
</dbReference>
<dbReference type="Pfam" id="PF01077">
    <property type="entry name" value="NIR_SIR"/>
    <property type="match status" value="1"/>
</dbReference>
<evidence type="ECO:0000259" key="8">
    <source>
        <dbReference type="PROSITE" id="PS51379"/>
    </source>
</evidence>
<dbReference type="GO" id="GO:0050311">
    <property type="term" value="F:sulfite reductase (ferredoxin) activity"/>
    <property type="evidence" value="ECO:0007669"/>
    <property type="project" value="TreeGrafter"/>
</dbReference>
<dbReference type="Gene3D" id="3.30.413.10">
    <property type="entry name" value="Sulfite Reductase Hemoprotein, domain 1"/>
    <property type="match status" value="1"/>
</dbReference>
<proteinExistence type="inferred from homology"/>
<dbReference type="InterPro" id="IPR005117">
    <property type="entry name" value="NiRdtase/SiRdtase_haem-b_fer"/>
</dbReference>
<dbReference type="Pfam" id="PF03460">
    <property type="entry name" value="NIR_SIR_ferr"/>
    <property type="match status" value="1"/>
</dbReference>
<dbReference type="PROSITE" id="PS00198">
    <property type="entry name" value="4FE4S_FER_1"/>
    <property type="match status" value="1"/>
</dbReference>
<comment type="caution">
    <text evidence="9">The sequence shown here is derived from an EMBL/GenBank/DDBJ whole genome shotgun (WGS) entry which is preliminary data.</text>
</comment>
<dbReference type="InterPro" id="IPR017900">
    <property type="entry name" value="4Fe4S_Fe_S_CS"/>
</dbReference>
<evidence type="ECO:0000256" key="1">
    <source>
        <dbReference type="ARBA" id="ARBA00010429"/>
    </source>
</evidence>
<keyword evidence="2" id="KW-0004">4Fe-4S</keyword>
<evidence type="ECO:0000256" key="6">
    <source>
        <dbReference type="ARBA" id="ARBA00023004"/>
    </source>
</evidence>
<dbReference type="GO" id="GO:0000103">
    <property type="term" value="P:sulfate assimilation"/>
    <property type="evidence" value="ECO:0007669"/>
    <property type="project" value="TreeGrafter"/>
</dbReference>
<evidence type="ECO:0000313" key="9">
    <source>
        <dbReference type="EMBL" id="PJE79985.1"/>
    </source>
</evidence>
<gene>
    <name evidence="9" type="primary">asrC</name>
    <name evidence="9" type="ORF">CI610_01047</name>
</gene>
<sequence>MPLLDVDIAKLRAKNEYRFSKVRGEAMLSLRIPGGVMPAHLLDIARDVAQKYGNGTIHLTTRQKLAIPGIRYENVDKANKMIAPFIQEMTIDTCGIEQDSEAGYATLGGRNTVACQGNRICVKGNVDTTGLAQRLEKLIYPQAYHIKIVIAGCPQDCAKANVADIGIFGVADMEYDRNRCIACEKCVELCQQHAVNCLHMDQFKVVKESTKCIGCGECATVCPTLAWHRSPKKLYMVKLGGRTSKMTPRIGKIFLNWVTEDVLVGVIKNIWKFSEYVLDGSPRYLHMGHLIDKSGYHEFKKWALKDLELNPEAMLADRMYWLENEYAANMHVKSAGLIASGH</sequence>
<feature type="domain" description="4Fe-4S ferredoxin-type" evidence="8">
    <location>
        <begin position="171"/>
        <end position="200"/>
    </location>
</feature>
<dbReference type="GO" id="GO:0051539">
    <property type="term" value="F:4 iron, 4 sulfur cluster binding"/>
    <property type="evidence" value="ECO:0007669"/>
    <property type="project" value="UniProtKB-KW"/>
</dbReference>
<dbReference type="InterPro" id="IPR006066">
    <property type="entry name" value="NO2/SO3_Rdtase_FeS/sirohaem_BS"/>
</dbReference>
<dbReference type="InterPro" id="IPR006067">
    <property type="entry name" value="NO2/SO3_Rdtase_4Fe4S_dom"/>
</dbReference>
<dbReference type="InterPro" id="IPR036136">
    <property type="entry name" value="Nit/Sulf_reduc_fer-like_dom_sf"/>
</dbReference>
<dbReference type="GO" id="GO:0009337">
    <property type="term" value="C:sulfite reductase complex (NADPH)"/>
    <property type="evidence" value="ECO:0007669"/>
    <property type="project" value="TreeGrafter"/>
</dbReference>
<keyword evidence="3" id="KW-0349">Heme</keyword>